<name>A0AAV3GSC5_ENTFC</name>
<reference evidence="1 2" key="1">
    <citation type="submission" date="2012-04" db="EMBL/GenBank/DDBJ databases">
        <authorList>
            <person name="Weinstock G."/>
            <person name="Sodergren E."/>
            <person name="Lobos E.A."/>
            <person name="Fulton L."/>
            <person name="Fulton R."/>
            <person name="Courtney L."/>
            <person name="Fronick C."/>
            <person name="O'Laughlin M."/>
            <person name="Godfrey J."/>
            <person name="Wilson R.M."/>
            <person name="Miner T."/>
            <person name="Farmer C."/>
            <person name="Delehaunty K."/>
            <person name="Cordes M."/>
            <person name="Minx P."/>
            <person name="Tomlinson C."/>
            <person name="Chen J."/>
            <person name="Wollam A."/>
            <person name="Pepin K.H."/>
            <person name="Bhonagiri V."/>
            <person name="Zhang X."/>
            <person name="Suruliraj S."/>
            <person name="Warren W."/>
            <person name="Mitreva M."/>
            <person name="Mardis E.R."/>
            <person name="Wilson R.K."/>
        </authorList>
    </citation>
    <scope>NUCLEOTIDE SEQUENCE [LARGE SCALE GENOMIC DNA]</scope>
    <source>
        <strain evidence="1 2">R496</strain>
    </source>
</reference>
<dbReference type="EMBL" id="AMAH01000200">
    <property type="protein sequence ID" value="EJX49708.1"/>
    <property type="molecule type" value="Genomic_DNA"/>
</dbReference>
<dbReference type="AlphaFoldDB" id="A0AAV3GSC5"/>
<evidence type="ECO:0000313" key="1">
    <source>
        <dbReference type="EMBL" id="EJX49708.1"/>
    </source>
</evidence>
<sequence>MILSDIVNFPPFFTLSVAHTRRTLKRLACFLRKKYFSNKKGAVTKKCHNL</sequence>
<accession>A0AAV3GSC5</accession>
<dbReference type="Proteomes" id="UP000006402">
    <property type="component" value="Unassembled WGS sequence"/>
</dbReference>
<organism evidence="1 2">
    <name type="scientific">Enterococcus faecium R496</name>
    <dbReference type="NCBI Taxonomy" id="1134836"/>
    <lineage>
        <taxon>Bacteria</taxon>
        <taxon>Bacillati</taxon>
        <taxon>Bacillota</taxon>
        <taxon>Bacilli</taxon>
        <taxon>Lactobacillales</taxon>
        <taxon>Enterococcaceae</taxon>
        <taxon>Enterococcus</taxon>
    </lineage>
</organism>
<gene>
    <name evidence="1" type="ORF">HMPREF1378_02558</name>
</gene>
<protein>
    <submittedName>
        <fullName evidence="1">Uncharacterized protein</fullName>
    </submittedName>
</protein>
<proteinExistence type="predicted"/>
<comment type="caution">
    <text evidence="1">The sequence shown here is derived from an EMBL/GenBank/DDBJ whole genome shotgun (WGS) entry which is preliminary data.</text>
</comment>
<evidence type="ECO:0000313" key="2">
    <source>
        <dbReference type="Proteomes" id="UP000006402"/>
    </source>
</evidence>